<dbReference type="AlphaFoldDB" id="A0A8K0JL77"/>
<name>A0A8K0JL77_9TREE</name>
<evidence type="ECO:0000256" key="10">
    <source>
        <dbReference type="ARBA" id="ARBA00068521"/>
    </source>
</evidence>
<evidence type="ECO:0000256" key="2">
    <source>
        <dbReference type="ARBA" id="ARBA00011524"/>
    </source>
</evidence>
<gene>
    <name evidence="14" type="ORF">FFLO_04265</name>
</gene>
<dbReference type="GO" id="GO:0003676">
    <property type="term" value="F:nucleic acid binding"/>
    <property type="evidence" value="ECO:0007669"/>
    <property type="project" value="InterPro"/>
</dbReference>
<dbReference type="Pfam" id="PF23726">
    <property type="entry name" value="Beta-prop_RSE1_2nd"/>
    <property type="match status" value="1"/>
</dbReference>
<dbReference type="InterPro" id="IPR015943">
    <property type="entry name" value="WD40/YVTN_repeat-like_dom_sf"/>
</dbReference>
<evidence type="ECO:0000313" key="15">
    <source>
        <dbReference type="Proteomes" id="UP000812966"/>
    </source>
</evidence>
<evidence type="ECO:0000256" key="1">
    <source>
        <dbReference type="ARBA" id="ARBA00004123"/>
    </source>
</evidence>
<dbReference type="OrthoDB" id="436637at2759"/>
<dbReference type="Pfam" id="PF10433">
    <property type="entry name" value="Beta-prop_RSE1_1st"/>
    <property type="match status" value="1"/>
</dbReference>
<proteinExistence type="inferred from homology"/>
<dbReference type="InterPro" id="IPR058543">
    <property type="entry name" value="Beta-prop_RSE1/DDB1/CPSF1_2nd"/>
</dbReference>
<dbReference type="Gene3D" id="2.130.10.10">
    <property type="entry name" value="YVTN repeat-like/Quinoprotein amine dehydrogenase"/>
    <property type="match status" value="3"/>
</dbReference>
<reference evidence="14" key="1">
    <citation type="submission" date="2020-04" db="EMBL/GenBank/DDBJ databases">
        <title>Analysis of mating type loci in Filobasidium floriforme.</title>
        <authorList>
            <person name="Nowrousian M."/>
        </authorList>
    </citation>
    <scope>NUCLEOTIDE SEQUENCE</scope>
    <source>
        <strain evidence="14">CBS 6242</strain>
    </source>
</reference>
<feature type="domain" description="RSE1/DDB1/CPSF1 C-terminal" evidence="11">
    <location>
        <begin position="864"/>
        <end position="1184"/>
    </location>
</feature>
<dbReference type="EMBL" id="JABELV010000088">
    <property type="protein sequence ID" value="KAG7531525.1"/>
    <property type="molecule type" value="Genomic_DNA"/>
</dbReference>
<evidence type="ECO:0000256" key="9">
    <source>
        <dbReference type="ARBA" id="ARBA00055157"/>
    </source>
</evidence>
<evidence type="ECO:0000256" key="4">
    <source>
        <dbReference type="ARBA" id="ARBA00022728"/>
    </source>
</evidence>
<dbReference type="FunFam" id="2.130.10.10:FF:000031">
    <property type="entry name" value="Splicing factor 3b subunit 3"/>
    <property type="match status" value="1"/>
</dbReference>
<dbReference type="InterPro" id="IPR018846">
    <property type="entry name" value="Beta-prop_RSE1/DDB1/CPSF1_1st"/>
</dbReference>
<dbReference type="GO" id="GO:0008380">
    <property type="term" value="P:RNA splicing"/>
    <property type="evidence" value="ECO:0007669"/>
    <property type="project" value="UniProtKB-KW"/>
</dbReference>
<feature type="domain" description="RSE1/DDB1/CPSF1 second beta-propeller" evidence="13">
    <location>
        <begin position="465"/>
        <end position="781"/>
    </location>
</feature>
<evidence type="ECO:0000313" key="14">
    <source>
        <dbReference type="EMBL" id="KAG7531525.1"/>
    </source>
</evidence>
<evidence type="ECO:0000256" key="3">
    <source>
        <dbReference type="ARBA" id="ARBA00022664"/>
    </source>
</evidence>
<dbReference type="PANTHER" id="PTHR10644">
    <property type="entry name" value="DNA REPAIR/RNA PROCESSING CPSF FAMILY"/>
    <property type="match status" value="1"/>
</dbReference>
<dbReference type="FunFam" id="2.130.10.10:FF:001143">
    <property type="entry name" value="Pre-mRNA-splicing factor rse-1, putative"/>
    <property type="match status" value="1"/>
</dbReference>
<keyword evidence="15" id="KW-1185">Reference proteome</keyword>
<dbReference type="GO" id="GO:0005681">
    <property type="term" value="C:spliceosomal complex"/>
    <property type="evidence" value="ECO:0007669"/>
    <property type="project" value="UniProtKB-KW"/>
</dbReference>
<comment type="subunit">
    <text evidence="2">Associated with the spliceosome.</text>
</comment>
<sequence length="1218" mass="133908">MHLLNLTLQPPTSITHAVIGGFSGTHKQQEIAVCRGGTRVEILKLDETTQRMDTLYSSEAFAGIRSMVPFRLTGQGKDYLIIGSDSGNLAIVEFHLTPSPRFEVLHKEPYGKSGARRMVPGQWLGVDPRGRSIMLGALEKSKLVYVLNRNSEGKLFPSSPLEAHKQNAIISALIGVDVGFDNPMYACLETSYEESDADWTGEAFERAEKMLTFYELDLGLNHVVRKWSEPTDPRANLLVQVPGGQNATTDKFDGPSGVLVCCEDHIIWKNMDVPAHRVPIPRRRNPLADANAEPRGLIIVSAVMHKIKGAFFFLLQSEDGDMFKVTIEHQDEEVIDMRIKYFDTIPVATSLCILKSGYLFAASEFGNHNLYHFQGLGDNEADEEWISSNYSNNGMIDEALPLAYFTPRPLENLLLTDSMDSLDPVIDAKISNLLGVASDTPQILAACGRGSRSTFRTLRHGLDVQELVNSGLPGTPNAVWTVKVNEEDEYDTYIVLSFVNGTLVLTIGETIEEVHDTGFLSSGPTIAVQQLRDSGLLQVHPTGLRHVLPNKTINDWSCPPGTQVIAATTNKRQVVLALNTAELIYFEVDTDGTLGEFDERKSLPANATCLSIGEVPAGRQRAPFLAVGCENQTVHIISMEMENTFTTLSLQALTAPPTSICLAEIFDTTVDKNRPTLFLNIGLQTGVLLRTVVDPVNGELTDTRQRFLGSQPAKLLRTTVHGSPAVMALSSRAWLNYTYQDRLEFTPLIYDTLEHASSFSAELCPDGLIGITGNTLRIFMIPKLGLKLKQDVIPLTYTPRRFSSHPYHPLSYIVETDHRSYGQAAIDRILGEKTSKGKEVDMSVFELPAAEFGRPKAEAGQWGSLIRVVDPLGAESLQTIDLDENEAAFSVAVVPFAERGGEIMLVVGTAVEVTIAPRTCSKGFLRVYKISDDGRSLEFVNKTPVDDVPMALAAFQGHLVAGVGKALRLYELGKKQLLRKCENNTFPTAILTLNVQGTRIIVGDIQESTFFVAYKAIPTRQLLVFADDTQTRWITATQMVDYETVACGDKFGNIFINRLPDHVSQSVDDDPTGAGIMHEKSYLMGAAHKTSLLMHYYVGSVVTSITKVALVSGGRDVLVYTTISGSIGALIPFQTKDDIEFMSTLEMHMRTLGVSLTGRGHISYRGYYVPVKSVVDGDLCEAFSALPYSKQQQVASDLERTVGDVLKKVESFRTSSAF</sequence>
<comment type="caution">
    <text evidence="14">The sequence shown here is derived from an EMBL/GenBank/DDBJ whole genome shotgun (WGS) entry which is preliminary data.</text>
</comment>
<protein>
    <recommendedName>
        <fullName evidence="8">Pre-mRNA-splicing factor RSE1</fullName>
    </recommendedName>
    <alternativeName>
        <fullName evidence="10">Pre-mRNA-splicing factor rse1</fullName>
    </alternativeName>
</protein>
<evidence type="ECO:0000256" key="8">
    <source>
        <dbReference type="ARBA" id="ARBA00040134"/>
    </source>
</evidence>
<evidence type="ECO:0000256" key="5">
    <source>
        <dbReference type="ARBA" id="ARBA00023187"/>
    </source>
</evidence>
<comment type="function">
    <text evidence="9">Involved in pre-mRNA splicing and cell cycle control.</text>
</comment>
<feature type="domain" description="RSE1/DDB1/CPSF1 first beta-propeller" evidence="12">
    <location>
        <begin position="13"/>
        <end position="382"/>
    </location>
</feature>
<dbReference type="Proteomes" id="UP000812966">
    <property type="component" value="Unassembled WGS sequence"/>
</dbReference>
<evidence type="ECO:0000259" key="13">
    <source>
        <dbReference type="Pfam" id="PF23726"/>
    </source>
</evidence>
<dbReference type="FunFam" id="2.130.10.10:FF:000628">
    <property type="entry name" value="Pre-mRNA-splicing factor RSE1"/>
    <property type="match status" value="1"/>
</dbReference>
<evidence type="ECO:0000259" key="11">
    <source>
        <dbReference type="Pfam" id="PF03178"/>
    </source>
</evidence>
<keyword evidence="4" id="KW-0747">Spliceosome</keyword>
<organism evidence="14 15">
    <name type="scientific">Filobasidium floriforme</name>
    <dbReference type="NCBI Taxonomy" id="5210"/>
    <lineage>
        <taxon>Eukaryota</taxon>
        <taxon>Fungi</taxon>
        <taxon>Dikarya</taxon>
        <taxon>Basidiomycota</taxon>
        <taxon>Agaricomycotina</taxon>
        <taxon>Tremellomycetes</taxon>
        <taxon>Filobasidiales</taxon>
        <taxon>Filobasidiaceae</taxon>
        <taxon>Filobasidium</taxon>
    </lineage>
</organism>
<dbReference type="Pfam" id="PF03178">
    <property type="entry name" value="CPSF_A"/>
    <property type="match status" value="1"/>
</dbReference>
<keyword evidence="3" id="KW-0507">mRNA processing</keyword>
<evidence type="ECO:0000259" key="12">
    <source>
        <dbReference type="Pfam" id="PF10433"/>
    </source>
</evidence>
<dbReference type="InterPro" id="IPR050358">
    <property type="entry name" value="RSE1/DDB1/CFT1"/>
</dbReference>
<accession>A0A8K0JL77</accession>
<dbReference type="GO" id="GO:0006397">
    <property type="term" value="P:mRNA processing"/>
    <property type="evidence" value="ECO:0007669"/>
    <property type="project" value="UniProtKB-KW"/>
</dbReference>
<keyword evidence="6" id="KW-0539">Nucleus</keyword>
<comment type="similarity">
    <text evidence="7">Belongs to the RSE1 family.</text>
</comment>
<evidence type="ECO:0000256" key="7">
    <source>
        <dbReference type="ARBA" id="ARBA00038266"/>
    </source>
</evidence>
<comment type="subcellular location">
    <subcellularLocation>
        <location evidence="1">Nucleus</location>
    </subcellularLocation>
</comment>
<keyword evidence="5" id="KW-0508">mRNA splicing</keyword>
<dbReference type="InterPro" id="IPR004871">
    <property type="entry name" value="RSE1/DDB1/CPSF1_C"/>
</dbReference>
<evidence type="ECO:0000256" key="6">
    <source>
        <dbReference type="ARBA" id="ARBA00023242"/>
    </source>
</evidence>